<feature type="compositionally biased region" description="Polar residues" evidence="1">
    <location>
        <begin position="8"/>
        <end position="19"/>
    </location>
</feature>
<proteinExistence type="predicted"/>
<name>A0A177CCG4_9PLEO</name>
<sequence>MSEEESNPWRQSVSGSPTTHGAPGVACACSPTTASINSDVVPTGVVGILLLGIVGIGSLLGGLLGGVASVGIVGRVLQVLVLALIARRCGRSNIRLTLFILPTGGVSALAYLLGPHGVLGGSGRASLARMLIRVPEATVALIMICWLRYLRYIAMH</sequence>
<organism evidence="3 4">
    <name type="scientific">Paraphaeosphaeria sporulosa</name>
    <dbReference type="NCBI Taxonomy" id="1460663"/>
    <lineage>
        <taxon>Eukaryota</taxon>
        <taxon>Fungi</taxon>
        <taxon>Dikarya</taxon>
        <taxon>Ascomycota</taxon>
        <taxon>Pezizomycotina</taxon>
        <taxon>Dothideomycetes</taxon>
        <taxon>Pleosporomycetidae</taxon>
        <taxon>Pleosporales</taxon>
        <taxon>Massarineae</taxon>
        <taxon>Didymosphaeriaceae</taxon>
        <taxon>Paraphaeosphaeria</taxon>
    </lineage>
</organism>
<evidence type="ECO:0000313" key="4">
    <source>
        <dbReference type="Proteomes" id="UP000077069"/>
    </source>
</evidence>
<protein>
    <submittedName>
        <fullName evidence="3">Uncharacterized protein</fullName>
    </submittedName>
</protein>
<dbReference type="Proteomes" id="UP000077069">
    <property type="component" value="Unassembled WGS sequence"/>
</dbReference>
<keyword evidence="2" id="KW-1133">Transmembrane helix</keyword>
<dbReference type="InParanoid" id="A0A177CCG4"/>
<evidence type="ECO:0000256" key="2">
    <source>
        <dbReference type="SAM" id="Phobius"/>
    </source>
</evidence>
<feature type="transmembrane region" description="Helical" evidence="2">
    <location>
        <begin position="98"/>
        <end position="118"/>
    </location>
</feature>
<feature type="region of interest" description="Disordered" evidence="1">
    <location>
        <begin position="1"/>
        <end position="22"/>
    </location>
</feature>
<feature type="transmembrane region" description="Helical" evidence="2">
    <location>
        <begin position="40"/>
        <end position="60"/>
    </location>
</feature>
<dbReference type="GeneID" id="28763744"/>
<dbReference type="AlphaFoldDB" id="A0A177CCG4"/>
<dbReference type="RefSeq" id="XP_018035236.1">
    <property type="nucleotide sequence ID" value="XM_018180258.1"/>
</dbReference>
<gene>
    <name evidence="3" type="ORF">CC84DRAFT_1177017</name>
</gene>
<feature type="transmembrane region" description="Helical" evidence="2">
    <location>
        <begin position="66"/>
        <end position="86"/>
    </location>
</feature>
<dbReference type="EMBL" id="KV441553">
    <property type="protein sequence ID" value="OAG04871.1"/>
    <property type="molecule type" value="Genomic_DNA"/>
</dbReference>
<accession>A0A177CCG4</accession>
<keyword evidence="4" id="KW-1185">Reference proteome</keyword>
<keyword evidence="2" id="KW-0812">Transmembrane</keyword>
<evidence type="ECO:0000256" key="1">
    <source>
        <dbReference type="SAM" id="MobiDB-lite"/>
    </source>
</evidence>
<keyword evidence="2" id="KW-0472">Membrane</keyword>
<reference evidence="3 4" key="1">
    <citation type="submission" date="2016-05" db="EMBL/GenBank/DDBJ databases">
        <title>Comparative analysis of secretome profiles of manganese(II)-oxidizing ascomycete fungi.</title>
        <authorList>
            <consortium name="DOE Joint Genome Institute"/>
            <person name="Zeiner C.A."/>
            <person name="Purvine S.O."/>
            <person name="Zink E.M."/>
            <person name="Wu S."/>
            <person name="Pasa-Tolic L."/>
            <person name="Chaput D.L."/>
            <person name="Haridas S."/>
            <person name="Grigoriev I.V."/>
            <person name="Santelli C.M."/>
            <person name="Hansel C.M."/>
        </authorList>
    </citation>
    <scope>NUCLEOTIDE SEQUENCE [LARGE SCALE GENOMIC DNA]</scope>
    <source>
        <strain evidence="3 4">AP3s5-JAC2a</strain>
    </source>
</reference>
<evidence type="ECO:0000313" key="3">
    <source>
        <dbReference type="EMBL" id="OAG04871.1"/>
    </source>
</evidence>
<feature type="transmembrane region" description="Helical" evidence="2">
    <location>
        <begin position="130"/>
        <end position="150"/>
    </location>
</feature>